<feature type="region of interest" description="Disordered" evidence="1">
    <location>
        <begin position="1"/>
        <end position="29"/>
    </location>
</feature>
<accession>A0A6J6R199</accession>
<evidence type="ECO:0000313" key="2">
    <source>
        <dbReference type="EMBL" id="CAB4679050.1"/>
    </source>
</evidence>
<dbReference type="AlphaFoldDB" id="A0A6J6R199"/>
<reference evidence="3" key="1">
    <citation type="submission" date="2020-05" db="EMBL/GenBank/DDBJ databases">
        <authorList>
            <person name="Chiriac C."/>
            <person name="Salcher M."/>
            <person name="Ghai R."/>
            <person name="Kavagutti S V."/>
        </authorList>
    </citation>
    <scope>NUCLEOTIDE SEQUENCE</scope>
</reference>
<evidence type="ECO:0000313" key="4">
    <source>
        <dbReference type="EMBL" id="CAB4770305.1"/>
    </source>
</evidence>
<dbReference type="EMBL" id="CAEZYJ010000015">
    <property type="protein sequence ID" value="CAB4713134.1"/>
    <property type="molecule type" value="Genomic_DNA"/>
</dbReference>
<dbReference type="EMBL" id="CAEZXH010000014">
    <property type="protein sequence ID" value="CAB4679050.1"/>
    <property type="molecule type" value="Genomic_DNA"/>
</dbReference>
<sequence length="98" mass="11588">MSPRKHRRTPSDDDGEREINPSNETLEDGYRVRRITGSSSSKVYRCPGCDQEIRRGTPHVVAWAEDDAETRRHWHTPCWESRNRRAPKIERTRNAPRY</sequence>
<organism evidence="3">
    <name type="scientific">freshwater metagenome</name>
    <dbReference type="NCBI Taxonomy" id="449393"/>
    <lineage>
        <taxon>unclassified sequences</taxon>
        <taxon>metagenomes</taxon>
        <taxon>ecological metagenomes</taxon>
    </lineage>
</organism>
<protein>
    <submittedName>
        <fullName evidence="3">Unannotated protein</fullName>
    </submittedName>
</protein>
<name>A0A6J6R199_9ZZZZ</name>
<evidence type="ECO:0000256" key="1">
    <source>
        <dbReference type="SAM" id="MobiDB-lite"/>
    </source>
</evidence>
<evidence type="ECO:0000313" key="3">
    <source>
        <dbReference type="EMBL" id="CAB4713134.1"/>
    </source>
</evidence>
<dbReference type="EMBL" id="CAEZZS010000008">
    <property type="protein sequence ID" value="CAB4770305.1"/>
    <property type="molecule type" value="Genomic_DNA"/>
</dbReference>
<gene>
    <name evidence="2" type="ORF">UFOPK2360_00398</name>
    <name evidence="3" type="ORF">UFOPK2659_00217</name>
    <name evidence="4" type="ORF">UFOPK2922_00305</name>
</gene>
<proteinExistence type="predicted"/>